<reference evidence="1 2" key="1">
    <citation type="journal article" date="2015" name="Genome Announc.">
        <title>Expanding the biotechnology potential of lactobacilli through comparative genomics of 213 strains and associated genera.</title>
        <authorList>
            <person name="Sun Z."/>
            <person name="Harris H.M."/>
            <person name="McCann A."/>
            <person name="Guo C."/>
            <person name="Argimon S."/>
            <person name="Zhang W."/>
            <person name="Yang X."/>
            <person name="Jeffery I.B."/>
            <person name="Cooney J.C."/>
            <person name="Kagawa T.F."/>
            <person name="Liu W."/>
            <person name="Song Y."/>
            <person name="Salvetti E."/>
            <person name="Wrobel A."/>
            <person name="Rasinkangas P."/>
            <person name="Parkhill J."/>
            <person name="Rea M.C."/>
            <person name="O'Sullivan O."/>
            <person name="Ritari J."/>
            <person name="Douillard F.P."/>
            <person name="Paul Ross R."/>
            <person name="Yang R."/>
            <person name="Briner A.E."/>
            <person name="Felis G.E."/>
            <person name="de Vos W.M."/>
            <person name="Barrangou R."/>
            <person name="Klaenhammer T.R."/>
            <person name="Caufield P.W."/>
            <person name="Cui Y."/>
            <person name="Zhang H."/>
            <person name="O'Toole P.W."/>
        </authorList>
    </citation>
    <scope>NUCLEOTIDE SEQUENCE [LARGE SCALE GENOMIC DNA]</scope>
    <source>
        <strain evidence="1 2">DSM 20534</strain>
    </source>
</reference>
<dbReference type="RefSeq" id="WP_054745440.1">
    <property type="nucleotide sequence ID" value="NZ_AZCV01000002.1"/>
</dbReference>
<dbReference type="Gene3D" id="1.20.120.20">
    <property type="entry name" value="Apolipoprotein"/>
    <property type="match status" value="1"/>
</dbReference>
<organism evidence="1 2">
    <name type="scientific">Amylolactobacillus amylotrophicus DSM 20534</name>
    <dbReference type="NCBI Taxonomy" id="1423722"/>
    <lineage>
        <taxon>Bacteria</taxon>
        <taxon>Bacillati</taxon>
        <taxon>Bacillota</taxon>
        <taxon>Bacilli</taxon>
        <taxon>Lactobacillales</taxon>
        <taxon>Lactobacillaceae</taxon>
        <taxon>Amylolactobacillus</taxon>
    </lineage>
</organism>
<gene>
    <name evidence="1" type="ORF">FC62_GL000674</name>
</gene>
<evidence type="ECO:0000313" key="1">
    <source>
        <dbReference type="EMBL" id="KRK37909.1"/>
    </source>
</evidence>
<proteinExistence type="predicted"/>
<dbReference type="PATRIC" id="fig|1423722.3.peg.689"/>
<name>A0A0R1GV39_9LACO</name>
<sequence>MAFDFDKIKNKITESVEDVKKSDTFKKVSETTKDVAGKVKEKAENIDTDKIKDKSQDIYEDTKRTIRRAGDEISDRIDKLKR</sequence>
<dbReference type="Proteomes" id="UP000050909">
    <property type="component" value="Unassembled WGS sequence"/>
</dbReference>
<comment type="caution">
    <text evidence="1">The sequence shown here is derived from an EMBL/GenBank/DDBJ whole genome shotgun (WGS) entry which is preliminary data.</text>
</comment>
<dbReference type="AlphaFoldDB" id="A0A0R1GV39"/>
<evidence type="ECO:0000313" key="2">
    <source>
        <dbReference type="Proteomes" id="UP000050909"/>
    </source>
</evidence>
<protein>
    <submittedName>
        <fullName evidence="1">Uncharacterized protein</fullName>
    </submittedName>
</protein>
<keyword evidence="2" id="KW-1185">Reference proteome</keyword>
<dbReference type="EMBL" id="AZCV01000002">
    <property type="protein sequence ID" value="KRK37909.1"/>
    <property type="molecule type" value="Genomic_DNA"/>
</dbReference>
<accession>A0A0R1GV39</accession>